<protein>
    <submittedName>
        <fullName evidence="6">ParB/RepB/Spo0J family partition protein</fullName>
    </submittedName>
</protein>
<dbReference type="SUPFAM" id="SSF110849">
    <property type="entry name" value="ParB/Sulfiredoxin"/>
    <property type="match status" value="1"/>
</dbReference>
<dbReference type="InterPro" id="IPR041468">
    <property type="entry name" value="HTH_ParB/Spo0J"/>
</dbReference>
<evidence type="ECO:0000256" key="1">
    <source>
        <dbReference type="ARBA" id="ARBA00004453"/>
    </source>
</evidence>
<dbReference type="PANTHER" id="PTHR33375:SF1">
    <property type="entry name" value="CHROMOSOME-PARTITIONING PROTEIN PARB-RELATED"/>
    <property type="match status" value="1"/>
</dbReference>
<dbReference type="Gene3D" id="3.90.1530.30">
    <property type="match status" value="1"/>
</dbReference>
<evidence type="ECO:0000256" key="2">
    <source>
        <dbReference type="ARBA" id="ARBA00006295"/>
    </source>
</evidence>
<dbReference type="InterPro" id="IPR003115">
    <property type="entry name" value="ParB_N"/>
</dbReference>
<dbReference type="PANTHER" id="PTHR33375">
    <property type="entry name" value="CHROMOSOME-PARTITIONING PROTEIN PARB-RELATED"/>
    <property type="match status" value="1"/>
</dbReference>
<comment type="caution">
    <text evidence="6">The sequence shown here is derived from an EMBL/GenBank/DDBJ whole genome shotgun (WGS) entry which is preliminary data.</text>
</comment>
<dbReference type="PROSITE" id="PS50943">
    <property type="entry name" value="HTH_CROC1"/>
    <property type="match status" value="1"/>
</dbReference>
<evidence type="ECO:0000313" key="6">
    <source>
        <dbReference type="EMBL" id="HIX46446.1"/>
    </source>
</evidence>
<keyword evidence="4" id="KW-0238">DNA-binding</keyword>
<accession>A0A9D1VT47</accession>
<dbReference type="InterPro" id="IPR004437">
    <property type="entry name" value="ParB/RepB/Spo0J"/>
</dbReference>
<dbReference type="FunFam" id="3.90.1530.30:FF:000001">
    <property type="entry name" value="Chromosome partitioning protein ParB"/>
    <property type="match status" value="1"/>
</dbReference>
<dbReference type="CDD" id="cd16393">
    <property type="entry name" value="SPO0J_N"/>
    <property type="match status" value="1"/>
</dbReference>
<dbReference type="FunFam" id="1.10.10.2830:FF:000001">
    <property type="entry name" value="Chromosome partitioning protein ParB"/>
    <property type="match status" value="1"/>
</dbReference>
<dbReference type="Pfam" id="PF02195">
    <property type="entry name" value="ParB_N"/>
    <property type="match status" value="1"/>
</dbReference>
<dbReference type="InterPro" id="IPR036086">
    <property type="entry name" value="ParB/Sulfiredoxin_sf"/>
</dbReference>
<dbReference type="GO" id="GO:0007059">
    <property type="term" value="P:chromosome segregation"/>
    <property type="evidence" value="ECO:0007669"/>
    <property type="project" value="UniProtKB-KW"/>
</dbReference>
<dbReference type="GO" id="GO:0045881">
    <property type="term" value="P:positive regulation of sporulation resulting in formation of a cellular spore"/>
    <property type="evidence" value="ECO:0007669"/>
    <property type="project" value="TreeGrafter"/>
</dbReference>
<dbReference type="Gene3D" id="1.10.10.2830">
    <property type="match status" value="1"/>
</dbReference>
<reference evidence="6" key="2">
    <citation type="submission" date="2021-04" db="EMBL/GenBank/DDBJ databases">
        <authorList>
            <person name="Gilroy R."/>
        </authorList>
    </citation>
    <scope>NUCLEOTIDE SEQUENCE</scope>
    <source>
        <strain evidence="6">26628</strain>
    </source>
</reference>
<proteinExistence type="inferred from homology"/>
<dbReference type="SMART" id="SM00470">
    <property type="entry name" value="ParB"/>
    <property type="match status" value="1"/>
</dbReference>
<feature type="domain" description="HTH cro/C1-type" evidence="5">
    <location>
        <begin position="150"/>
        <end position="177"/>
    </location>
</feature>
<dbReference type="GO" id="GO:0009295">
    <property type="term" value="C:nucleoid"/>
    <property type="evidence" value="ECO:0007669"/>
    <property type="project" value="UniProtKB-SubCell"/>
</dbReference>
<keyword evidence="3" id="KW-0159">Chromosome partition</keyword>
<dbReference type="GO" id="GO:0003677">
    <property type="term" value="F:DNA binding"/>
    <property type="evidence" value="ECO:0007669"/>
    <property type="project" value="UniProtKB-KW"/>
</dbReference>
<reference evidence="6" key="1">
    <citation type="journal article" date="2021" name="PeerJ">
        <title>Extensive microbial diversity within the chicken gut microbiome revealed by metagenomics and culture.</title>
        <authorList>
            <person name="Gilroy R."/>
            <person name="Ravi A."/>
            <person name="Getino M."/>
            <person name="Pursley I."/>
            <person name="Horton D.L."/>
            <person name="Alikhan N.F."/>
            <person name="Baker D."/>
            <person name="Gharbi K."/>
            <person name="Hall N."/>
            <person name="Watson M."/>
            <person name="Adriaenssens E.M."/>
            <person name="Foster-Nyarko E."/>
            <person name="Jarju S."/>
            <person name="Secka A."/>
            <person name="Antonio M."/>
            <person name="Oren A."/>
            <person name="Chaudhuri R.R."/>
            <person name="La Ragione R."/>
            <person name="Hildebrand F."/>
            <person name="Pallen M.J."/>
        </authorList>
    </citation>
    <scope>NUCLEOTIDE SEQUENCE</scope>
    <source>
        <strain evidence="6">26628</strain>
    </source>
</reference>
<evidence type="ECO:0000256" key="3">
    <source>
        <dbReference type="ARBA" id="ARBA00022829"/>
    </source>
</evidence>
<evidence type="ECO:0000256" key="4">
    <source>
        <dbReference type="ARBA" id="ARBA00023125"/>
    </source>
</evidence>
<evidence type="ECO:0000313" key="7">
    <source>
        <dbReference type="Proteomes" id="UP000824249"/>
    </source>
</evidence>
<dbReference type="EMBL" id="DXFD01000034">
    <property type="protein sequence ID" value="HIX46446.1"/>
    <property type="molecule type" value="Genomic_DNA"/>
</dbReference>
<dbReference type="Proteomes" id="UP000824249">
    <property type="component" value="Unassembled WGS sequence"/>
</dbReference>
<gene>
    <name evidence="6" type="ORF">H9737_02000</name>
</gene>
<sequence>MKTPPRGLGRGLSALFSDTEEAYGHAAKFSQEEPASPLPEDIKDLTEVDIDLVSPNPNQPRKHFDEDALNELADSIKKHGLIMPIVVNRMADGKYMIIAGERRYRASRIAGKTKIPVVVREYDDRQIKEISLIENLQREDLNPIEAATAMKQLMDEYHLTQEELAERIGKSRPAVTNTLRLLSLSPAVISLVSAGKLSAGHARALITLPEDAQYKLAEDAIRDGLSVRDIERSVREYFATPDEIADKKEKKKQQVSLELKDLIERMRHAFKTKVSLIGNDKKGRIYIDYYNTDDLDRISEIVELAEEKDRR</sequence>
<organism evidence="6 7">
    <name type="scientific">Candidatus Borkfalkia faecigallinarum</name>
    <dbReference type="NCBI Taxonomy" id="2838509"/>
    <lineage>
        <taxon>Bacteria</taxon>
        <taxon>Bacillati</taxon>
        <taxon>Bacillota</taxon>
        <taxon>Clostridia</taxon>
        <taxon>Christensenellales</taxon>
        <taxon>Christensenellaceae</taxon>
        <taxon>Candidatus Borkfalkia</taxon>
    </lineage>
</organism>
<dbReference type="Pfam" id="PF17762">
    <property type="entry name" value="HTH_ParB"/>
    <property type="match status" value="1"/>
</dbReference>
<dbReference type="InterPro" id="IPR001387">
    <property type="entry name" value="Cro/C1-type_HTH"/>
</dbReference>
<evidence type="ECO:0000259" key="5">
    <source>
        <dbReference type="PROSITE" id="PS50943"/>
    </source>
</evidence>
<comment type="similarity">
    <text evidence="2">Belongs to the ParB family.</text>
</comment>
<name>A0A9D1VT47_9FIRM</name>
<dbReference type="AlphaFoldDB" id="A0A9D1VT47"/>
<dbReference type="InterPro" id="IPR050336">
    <property type="entry name" value="Chromosome_partition/occlusion"/>
</dbReference>
<dbReference type="NCBIfam" id="TIGR00180">
    <property type="entry name" value="parB_part"/>
    <property type="match status" value="1"/>
</dbReference>
<comment type="subcellular location">
    <subcellularLocation>
        <location evidence="1">Cytoplasm</location>
        <location evidence="1">Nucleoid</location>
    </subcellularLocation>
</comment>
<dbReference type="GO" id="GO:0005694">
    <property type="term" value="C:chromosome"/>
    <property type="evidence" value="ECO:0007669"/>
    <property type="project" value="TreeGrafter"/>
</dbReference>